<feature type="region of interest" description="Disordered" evidence="1">
    <location>
        <begin position="1"/>
        <end position="35"/>
    </location>
</feature>
<feature type="region of interest" description="Disordered" evidence="1">
    <location>
        <begin position="283"/>
        <end position="306"/>
    </location>
</feature>
<dbReference type="AlphaFoldDB" id="A0A9P6PT07"/>
<evidence type="ECO:0000313" key="2">
    <source>
        <dbReference type="EMBL" id="KAG0251468.1"/>
    </source>
</evidence>
<dbReference type="Proteomes" id="UP000807716">
    <property type="component" value="Unassembled WGS sequence"/>
</dbReference>
<name>A0A9P6PT07_9FUNG</name>
<dbReference type="EMBL" id="JAAAJB010000748">
    <property type="protein sequence ID" value="KAG0251468.1"/>
    <property type="molecule type" value="Genomic_DNA"/>
</dbReference>
<evidence type="ECO:0000313" key="3">
    <source>
        <dbReference type="Proteomes" id="UP000807716"/>
    </source>
</evidence>
<accession>A0A9P6PT07</accession>
<comment type="caution">
    <text evidence="2">The sequence shown here is derived from an EMBL/GenBank/DDBJ whole genome shotgun (WGS) entry which is preliminary data.</text>
</comment>
<protein>
    <recommendedName>
        <fullName evidence="4">BLOC-1-related complex subunit 5</fullName>
    </recommendedName>
</protein>
<keyword evidence="3" id="KW-1185">Reference proteome</keyword>
<feature type="region of interest" description="Disordered" evidence="1">
    <location>
        <begin position="225"/>
        <end position="252"/>
    </location>
</feature>
<organism evidence="2 3">
    <name type="scientific">Actinomortierella ambigua</name>
    <dbReference type="NCBI Taxonomy" id="1343610"/>
    <lineage>
        <taxon>Eukaryota</taxon>
        <taxon>Fungi</taxon>
        <taxon>Fungi incertae sedis</taxon>
        <taxon>Mucoromycota</taxon>
        <taxon>Mortierellomycotina</taxon>
        <taxon>Mortierellomycetes</taxon>
        <taxon>Mortierellales</taxon>
        <taxon>Mortierellaceae</taxon>
        <taxon>Actinomortierella</taxon>
    </lineage>
</organism>
<proteinExistence type="predicted"/>
<feature type="region of interest" description="Disordered" evidence="1">
    <location>
        <begin position="318"/>
        <end position="379"/>
    </location>
</feature>
<feature type="region of interest" description="Disordered" evidence="1">
    <location>
        <begin position="414"/>
        <end position="483"/>
    </location>
</feature>
<feature type="compositionally biased region" description="Gly residues" evidence="1">
    <location>
        <begin position="418"/>
        <end position="432"/>
    </location>
</feature>
<sequence>MFGTLAAHEPSPAAYGSGWSSPVGERTSTTPAGTAGGGFGSAFDADMLADILIQYQAHAKTCFQEIQEHQRSLGTKIRHLDTVATQALHSLLAVQYQTRTHVDQLHFVHTLARQTETMSKTLAVTLEKLSRIVVMHEEGRDDLQGGPSLNATTTNNNNSLASLLPPLDKERYPHLHAFFAQPFQPSASLLAPRPAPPPTTTLISPSPSIAGSLSTMTLATATTAATTLTSPTPPLVRSGASSPGGTKLISSALPATTSMTTITSTTSSSSIDPVSSLSYSGHALGKTGKPLTGTAKPSSEMLAAPTSLNGGANLALEQSEVGGDRPPGVAHGTSTTTTTTTTSAPLQPAPPLSSTSMSSRTPMSMSVTTGSLEDGSGAGGGGLGVVDGLSGLMSMLTRTINDGASTLAGMGQEIQRQAGGGGGGGGSGGGITGHHPPAVTTDVGEVDRSKGSTSTTTTGLVSEATENLRRLARTPSLRRLGRS</sequence>
<feature type="region of interest" description="Disordered" evidence="1">
    <location>
        <begin position="189"/>
        <end position="208"/>
    </location>
</feature>
<reference evidence="2" key="1">
    <citation type="journal article" date="2020" name="Fungal Divers.">
        <title>Resolving the Mortierellaceae phylogeny through synthesis of multi-gene phylogenetics and phylogenomics.</title>
        <authorList>
            <person name="Vandepol N."/>
            <person name="Liber J."/>
            <person name="Desiro A."/>
            <person name="Na H."/>
            <person name="Kennedy M."/>
            <person name="Barry K."/>
            <person name="Grigoriev I.V."/>
            <person name="Miller A.N."/>
            <person name="O'Donnell K."/>
            <person name="Stajich J.E."/>
            <person name="Bonito G."/>
        </authorList>
    </citation>
    <scope>NUCLEOTIDE SEQUENCE</scope>
    <source>
        <strain evidence="2">BC1065</strain>
    </source>
</reference>
<feature type="compositionally biased region" description="Low complexity" evidence="1">
    <location>
        <begin position="333"/>
        <end position="375"/>
    </location>
</feature>
<gene>
    <name evidence="2" type="ORF">DFQ27_008729</name>
</gene>
<evidence type="ECO:0008006" key="4">
    <source>
        <dbReference type="Google" id="ProtNLM"/>
    </source>
</evidence>
<evidence type="ECO:0000256" key="1">
    <source>
        <dbReference type="SAM" id="MobiDB-lite"/>
    </source>
</evidence>
<dbReference type="OrthoDB" id="10035640at2759"/>